<accession>A1Y025</accession>
<dbReference type="EMBL" id="DQ812527">
    <property type="protein sequence ID" value="ABI15610.1"/>
    <property type="molecule type" value="Genomic_DNA"/>
</dbReference>
<dbReference type="AlphaFoldDB" id="A1Y025"/>
<keyword evidence="1" id="KW-0472">Membrane</keyword>
<protein>
    <recommendedName>
        <fullName evidence="3">Transmembrane protein</fullName>
    </recommendedName>
</protein>
<sequence>MHKIYDNLQEFLQPFIMKLQLIILVNCAFTQNSSLFENHFLKIIKYTQFFIYLLVINAYFYYTNSIMSYIWQIINRIYYIECERNIINLCPYKQRRNLLYRQIPVHQPSYF</sequence>
<evidence type="ECO:0000313" key="2">
    <source>
        <dbReference type="EMBL" id="ABI15610.1"/>
    </source>
</evidence>
<evidence type="ECO:0000256" key="1">
    <source>
        <dbReference type="SAM" id="Phobius"/>
    </source>
</evidence>
<keyword evidence="1" id="KW-1133">Transmembrane helix</keyword>
<feature type="transmembrane region" description="Helical" evidence="1">
    <location>
        <begin position="43"/>
        <end position="62"/>
    </location>
</feature>
<organism evidence="2">
    <name type="scientific">Spironucleus barkhanus</name>
    <dbReference type="NCBI Taxonomy" id="103874"/>
    <lineage>
        <taxon>Eukaryota</taxon>
        <taxon>Metamonada</taxon>
        <taxon>Diplomonadida</taxon>
        <taxon>Hexamitidae</taxon>
        <taxon>Hexamitinae</taxon>
        <taxon>Spironucleus</taxon>
    </lineage>
</organism>
<name>A1Y025_SPIBA</name>
<keyword evidence="1" id="KW-0812">Transmembrane</keyword>
<proteinExistence type="predicted"/>
<reference evidence="2" key="1">
    <citation type="journal article" date="2007" name="BMC Genomics">
        <title>A genomic survey of the fish parasite Spironucleus salmonicida indicates genomic plasticity among diplomonads and significant lateral gene transfer in eukaryote genome evolution.</title>
        <authorList>
            <person name="Andersson J.O."/>
            <person name="Sjogren A.M."/>
            <person name="Horner D.S."/>
            <person name="Murphy C.A."/>
            <person name="Dyal P.L."/>
            <person name="Svard S.G."/>
            <person name="Logsdon J.M.Jr."/>
            <person name="Ragan M.A."/>
            <person name="Hirt R.P."/>
            <person name="Roger A.J."/>
        </authorList>
    </citation>
    <scope>NUCLEOTIDE SEQUENCE</scope>
    <source>
        <strain evidence="2">ATCC 50380</strain>
    </source>
</reference>
<evidence type="ECO:0008006" key="3">
    <source>
        <dbReference type="Google" id="ProtNLM"/>
    </source>
</evidence>